<dbReference type="EMBL" id="NPCC01000023">
    <property type="protein sequence ID" value="PAE88172.1"/>
    <property type="molecule type" value="Genomic_DNA"/>
</dbReference>
<evidence type="ECO:0000313" key="2">
    <source>
        <dbReference type="Proteomes" id="UP000216207"/>
    </source>
</evidence>
<organism evidence="1 2">
    <name type="scientific">Shouchella clausii</name>
    <name type="common">Alkalihalobacillus clausii</name>
    <dbReference type="NCBI Taxonomy" id="79880"/>
    <lineage>
        <taxon>Bacteria</taxon>
        <taxon>Bacillati</taxon>
        <taxon>Bacillota</taxon>
        <taxon>Bacilli</taxon>
        <taxon>Bacillales</taxon>
        <taxon>Bacillaceae</taxon>
        <taxon>Shouchella</taxon>
    </lineage>
</organism>
<dbReference type="Proteomes" id="UP000216207">
    <property type="component" value="Unassembled WGS sequence"/>
</dbReference>
<gene>
    <name evidence="1" type="ORF">CHH72_15120</name>
</gene>
<name>A0A268NXB8_SHOCL</name>
<accession>A0A268NXB8</accession>
<evidence type="ECO:0000313" key="1">
    <source>
        <dbReference type="EMBL" id="PAE88172.1"/>
    </source>
</evidence>
<protein>
    <submittedName>
        <fullName evidence="1">Uncharacterized protein</fullName>
    </submittedName>
</protein>
<sequence>MSVETIKSLCQRYTNYPVKLTAHDGVELEAIIEYVDNENAHVLYPVDENEKPIRLSQLEGFSSAMEMRYPYSYPYYGYPPYGFGVRPFGWRRWVLPLAALAAIALL</sequence>
<comment type="caution">
    <text evidence="1">The sequence shown here is derived from an EMBL/GenBank/DDBJ whole genome shotgun (WGS) entry which is preliminary data.</text>
</comment>
<reference evidence="1 2" key="1">
    <citation type="submission" date="2017-07" db="EMBL/GenBank/DDBJ databases">
        <title>Isolation and whole genome analysis of endospore-forming bacteria from heroin.</title>
        <authorList>
            <person name="Kalinowski J."/>
            <person name="Ahrens B."/>
            <person name="Al-Dilaimi A."/>
            <person name="Winkler A."/>
            <person name="Wibberg D."/>
            <person name="Schleenbecker U."/>
            <person name="Ruckert C."/>
            <person name="Wolfel R."/>
            <person name="Grass G."/>
        </authorList>
    </citation>
    <scope>NUCLEOTIDE SEQUENCE [LARGE SCALE GENOMIC DNA]</scope>
    <source>
        <strain evidence="1 2">7539</strain>
    </source>
</reference>
<dbReference type="GeneID" id="86925599"/>
<proteinExistence type="predicted"/>
<dbReference type="RefSeq" id="WP_011246366.1">
    <property type="nucleotide sequence ID" value="NZ_BOQQ01000005.1"/>
</dbReference>
<dbReference type="AlphaFoldDB" id="A0A268NXB8"/>